<dbReference type="Proteomes" id="UP000585638">
    <property type="component" value="Unassembled WGS sequence"/>
</dbReference>
<gene>
    <name evidence="8" type="ORF">BJ998_008613</name>
</gene>
<dbReference type="PROSITE" id="PS00622">
    <property type="entry name" value="HTH_LUXR_1"/>
    <property type="match status" value="1"/>
</dbReference>
<dbReference type="SMART" id="SM00448">
    <property type="entry name" value="REC"/>
    <property type="match status" value="1"/>
</dbReference>
<dbReference type="InterPro" id="IPR058245">
    <property type="entry name" value="NreC/VraR/RcsB-like_REC"/>
</dbReference>
<dbReference type="Pfam" id="PF00072">
    <property type="entry name" value="Response_reg"/>
    <property type="match status" value="1"/>
</dbReference>
<dbReference type="PRINTS" id="PR00038">
    <property type="entry name" value="HTHLUXR"/>
</dbReference>
<dbReference type="SMART" id="SM00421">
    <property type="entry name" value="HTH_LUXR"/>
    <property type="match status" value="1"/>
</dbReference>
<dbReference type="EMBL" id="JACHIR010000003">
    <property type="protein sequence ID" value="MBB5897354.1"/>
    <property type="molecule type" value="Genomic_DNA"/>
</dbReference>
<dbReference type="InterPro" id="IPR016032">
    <property type="entry name" value="Sig_transdc_resp-reg_C-effctor"/>
</dbReference>
<sequence length="240" mass="25167">MTHPAQIEGLFAGRQSATIEAARGPRVTVLLADAHPVARRRVRSTLERAGGFVIVGEATTAAETFAETAWHRPDVLVVDPHEFGHLDVADMIGHVFRIAPGTRVLVVTSVDDDASVRSALHAGARGYLVAADADADQVLRGVQVVANGEVIVGRSVAGRLPALFGPLGGHVPYPFPQLTAREQQVLERIAAGKSNLAIARDLALAPKTISNRVSAVLGKLGVTDRAQAIVLARDAGLGRG</sequence>
<evidence type="ECO:0000259" key="7">
    <source>
        <dbReference type="PROSITE" id="PS50110"/>
    </source>
</evidence>
<dbReference type="GO" id="GO:0003677">
    <property type="term" value="F:DNA binding"/>
    <property type="evidence" value="ECO:0007669"/>
    <property type="project" value="UniProtKB-KW"/>
</dbReference>
<feature type="domain" description="HTH luxR-type" evidence="6">
    <location>
        <begin position="171"/>
        <end position="236"/>
    </location>
</feature>
<dbReference type="Gene3D" id="3.40.50.2300">
    <property type="match status" value="1"/>
</dbReference>
<dbReference type="AlphaFoldDB" id="A0A7W9NM17"/>
<evidence type="ECO:0000256" key="2">
    <source>
        <dbReference type="ARBA" id="ARBA00023015"/>
    </source>
</evidence>
<reference evidence="8 9" key="1">
    <citation type="submission" date="2020-08" db="EMBL/GenBank/DDBJ databases">
        <title>Sequencing the genomes of 1000 actinobacteria strains.</title>
        <authorList>
            <person name="Klenk H.-P."/>
        </authorList>
    </citation>
    <scope>NUCLEOTIDE SEQUENCE [LARGE SCALE GENOMIC DNA]</scope>
    <source>
        <strain evidence="8 9">DSM 43851</strain>
    </source>
</reference>
<keyword evidence="2" id="KW-0805">Transcription regulation</keyword>
<organism evidence="8 9">
    <name type="scientific">Kutzneria kofuensis</name>
    <dbReference type="NCBI Taxonomy" id="103725"/>
    <lineage>
        <taxon>Bacteria</taxon>
        <taxon>Bacillati</taxon>
        <taxon>Actinomycetota</taxon>
        <taxon>Actinomycetes</taxon>
        <taxon>Pseudonocardiales</taxon>
        <taxon>Pseudonocardiaceae</taxon>
        <taxon>Kutzneria</taxon>
    </lineage>
</organism>
<keyword evidence="3 8" id="KW-0238">DNA-binding</keyword>
<dbReference type="InterPro" id="IPR011006">
    <property type="entry name" value="CheY-like_superfamily"/>
</dbReference>
<keyword evidence="1 5" id="KW-0597">Phosphoprotein</keyword>
<dbReference type="RefSeq" id="WP_184869846.1">
    <property type="nucleotide sequence ID" value="NZ_JACHIR010000003.1"/>
</dbReference>
<dbReference type="SUPFAM" id="SSF52172">
    <property type="entry name" value="CheY-like"/>
    <property type="match status" value="1"/>
</dbReference>
<evidence type="ECO:0000259" key="6">
    <source>
        <dbReference type="PROSITE" id="PS50043"/>
    </source>
</evidence>
<accession>A0A7W9NM17</accession>
<dbReference type="PROSITE" id="PS50043">
    <property type="entry name" value="HTH_LUXR_2"/>
    <property type="match status" value="1"/>
</dbReference>
<evidence type="ECO:0000256" key="1">
    <source>
        <dbReference type="ARBA" id="ARBA00022553"/>
    </source>
</evidence>
<dbReference type="SUPFAM" id="SSF46894">
    <property type="entry name" value="C-terminal effector domain of the bipartite response regulators"/>
    <property type="match status" value="1"/>
</dbReference>
<dbReference type="GO" id="GO:0000160">
    <property type="term" value="P:phosphorelay signal transduction system"/>
    <property type="evidence" value="ECO:0007669"/>
    <property type="project" value="InterPro"/>
</dbReference>
<evidence type="ECO:0000256" key="4">
    <source>
        <dbReference type="ARBA" id="ARBA00023163"/>
    </source>
</evidence>
<dbReference type="PANTHER" id="PTHR43214:SF24">
    <property type="entry name" value="TRANSCRIPTIONAL REGULATORY PROTEIN NARL-RELATED"/>
    <property type="match status" value="1"/>
</dbReference>
<evidence type="ECO:0000256" key="5">
    <source>
        <dbReference type="PROSITE-ProRule" id="PRU00169"/>
    </source>
</evidence>
<evidence type="ECO:0000313" key="8">
    <source>
        <dbReference type="EMBL" id="MBB5897354.1"/>
    </source>
</evidence>
<evidence type="ECO:0000313" key="9">
    <source>
        <dbReference type="Proteomes" id="UP000585638"/>
    </source>
</evidence>
<dbReference type="Pfam" id="PF00196">
    <property type="entry name" value="GerE"/>
    <property type="match status" value="1"/>
</dbReference>
<dbReference type="InterPro" id="IPR039420">
    <property type="entry name" value="WalR-like"/>
</dbReference>
<keyword evidence="4" id="KW-0804">Transcription</keyword>
<dbReference type="CDD" id="cd17535">
    <property type="entry name" value="REC_NarL-like"/>
    <property type="match status" value="1"/>
</dbReference>
<proteinExistence type="predicted"/>
<feature type="modified residue" description="4-aspartylphosphate" evidence="5">
    <location>
        <position position="79"/>
    </location>
</feature>
<dbReference type="GO" id="GO:0006355">
    <property type="term" value="P:regulation of DNA-templated transcription"/>
    <property type="evidence" value="ECO:0007669"/>
    <property type="project" value="InterPro"/>
</dbReference>
<comment type="caution">
    <text evidence="8">The sequence shown here is derived from an EMBL/GenBank/DDBJ whole genome shotgun (WGS) entry which is preliminary data.</text>
</comment>
<name>A0A7W9NM17_9PSEU</name>
<keyword evidence="9" id="KW-1185">Reference proteome</keyword>
<dbReference type="PROSITE" id="PS50110">
    <property type="entry name" value="RESPONSE_REGULATORY"/>
    <property type="match status" value="1"/>
</dbReference>
<dbReference type="InterPro" id="IPR000792">
    <property type="entry name" value="Tscrpt_reg_LuxR_C"/>
</dbReference>
<evidence type="ECO:0000256" key="3">
    <source>
        <dbReference type="ARBA" id="ARBA00023125"/>
    </source>
</evidence>
<dbReference type="PANTHER" id="PTHR43214">
    <property type="entry name" value="TWO-COMPONENT RESPONSE REGULATOR"/>
    <property type="match status" value="1"/>
</dbReference>
<dbReference type="InterPro" id="IPR001789">
    <property type="entry name" value="Sig_transdc_resp-reg_receiver"/>
</dbReference>
<dbReference type="CDD" id="cd06170">
    <property type="entry name" value="LuxR_C_like"/>
    <property type="match status" value="1"/>
</dbReference>
<protein>
    <submittedName>
        <fullName evidence="8">DNA-binding NarL/FixJ family response regulator</fullName>
    </submittedName>
</protein>
<feature type="domain" description="Response regulatory" evidence="7">
    <location>
        <begin position="28"/>
        <end position="145"/>
    </location>
</feature>